<organism evidence="1">
    <name type="scientific">Salix viminalis</name>
    <name type="common">Common osier</name>
    <name type="synonym">Basket willow</name>
    <dbReference type="NCBI Taxonomy" id="40686"/>
    <lineage>
        <taxon>Eukaryota</taxon>
        <taxon>Viridiplantae</taxon>
        <taxon>Streptophyta</taxon>
        <taxon>Embryophyta</taxon>
        <taxon>Tracheophyta</taxon>
        <taxon>Spermatophyta</taxon>
        <taxon>Magnoliopsida</taxon>
        <taxon>eudicotyledons</taxon>
        <taxon>Gunneridae</taxon>
        <taxon>Pentapetalae</taxon>
        <taxon>rosids</taxon>
        <taxon>fabids</taxon>
        <taxon>Malpighiales</taxon>
        <taxon>Salicaceae</taxon>
        <taxon>Saliceae</taxon>
        <taxon>Salix</taxon>
    </lineage>
</organism>
<dbReference type="EMBL" id="CAADRP010000779">
    <property type="protein sequence ID" value="VFU32134.1"/>
    <property type="molecule type" value="Genomic_DNA"/>
</dbReference>
<reference evidence="1" key="1">
    <citation type="submission" date="2019-03" db="EMBL/GenBank/DDBJ databases">
        <authorList>
            <person name="Mank J."/>
            <person name="Almeida P."/>
        </authorList>
    </citation>
    <scope>NUCLEOTIDE SEQUENCE</scope>
    <source>
        <strain evidence="1">78183</strain>
    </source>
</reference>
<dbReference type="AlphaFoldDB" id="A0A6N2KZ09"/>
<gene>
    <name evidence="1" type="ORF">SVIM_LOCUS139461</name>
</gene>
<accession>A0A6N2KZ09</accession>
<evidence type="ECO:0000313" key="1">
    <source>
        <dbReference type="EMBL" id="VFU32134.1"/>
    </source>
</evidence>
<sequence length="93" mass="10303">MFLPVELSTTCIVELVVPFGDDQLPLAMPGFRRTGLVFRRSRAAAPLGFTKLSTSSLGHRSLANLIFIVGCRLCLHFIHELSWELRELGFGDG</sequence>
<name>A0A6N2KZ09_SALVM</name>
<protein>
    <submittedName>
        <fullName evidence="1">Uncharacterized protein</fullName>
    </submittedName>
</protein>
<proteinExistence type="predicted"/>